<gene>
    <name evidence="6 10" type="primary">hutH</name>
    <name evidence="10" type="ORF">Pla163_27270</name>
</gene>
<comment type="catalytic activity">
    <reaction evidence="5 6 8">
        <text>L-histidine = trans-urocanate + NH4(+)</text>
        <dbReference type="Rhea" id="RHEA:21232"/>
        <dbReference type="ChEBI" id="CHEBI:17771"/>
        <dbReference type="ChEBI" id="CHEBI:28938"/>
        <dbReference type="ChEBI" id="CHEBI:57595"/>
        <dbReference type="EC" id="4.3.1.3"/>
    </reaction>
</comment>
<sequence length="518" mass="54361">MKLRLDGRSLVLDDFAPLLGGSDRPLSLSLTADAKKAVARARALVDRVVDSGEVVYGLTTGFGRLKNVAIETADLAALQRNLVLSHCCGVGDPLPFEEVRAVMALRINGLSRGHSGVRPELLATWIELFNAGFTPEVPQQGSVGASGDLAPLSHLCAATMGVGRAALPDGKGGWKVTSAKAALAKVGVAPIELAAKEGLALINGTEVMKGIGALVLLRARNLSKAADAIAALSIEALFGSVKPFDPRLAELKNNAGHGRTSSNVRALLADSEVLASHTGCDRVQDPYCLRCVPQVHGAFKTALEHVEAVFAGELNAVTDNPILFPDTDEVISAGQFHGQPISIPMDYLAAALCTIANVSERRIEQLVNPDLSRLPAFLTPRPGLNSGLMIAQVAAASLASENKSLAHPASVDTVPTSANQEDHVSMGTIAARKARAILDNVENVLAIELLCAAQGREFHGELRAGRGAQAVHDALRTVVKPLGDDRYMAGDIAAARRLVRSGELVRATEKALRAPLLS</sequence>
<name>A0A518D2C5_9BACT</name>
<evidence type="ECO:0000313" key="10">
    <source>
        <dbReference type="EMBL" id="QDU85595.1"/>
    </source>
</evidence>
<dbReference type="SUPFAM" id="SSF48557">
    <property type="entry name" value="L-aspartase-like"/>
    <property type="match status" value="1"/>
</dbReference>
<keyword evidence="4 6" id="KW-0456">Lyase</keyword>
<evidence type="ECO:0000313" key="11">
    <source>
        <dbReference type="Proteomes" id="UP000319342"/>
    </source>
</evidence>
<dbReference type="HAMAP" id="MF_00229">
    <property type="entry name" value="His_ammonia_lyase"/>
    <property type="match status" value="1"/>
</dbReference>
<evidence type="ECO:0000256" key="1">
    <source>
        <dbReference type="ARBA" id="ARBA00005113"/>
    </source>
</evidence>
<dbReference type="OrthoDB" id="9806955at2"/>
<dbReference type="NCBIfam" id="TIGR01225">
    <property type="entry name" value="hutH"/>
    <property type="match status" value="1"/>
</dbReference>
<reference evidence="10 11" key="1">
    <citation type="submission" date="2019-02" db="EMBL/GenBank/DDBJ databases">
        <title>Deep-cultivation of Planctomycetes and their phenomic and genomic characterization uncovers novel biology.</title>
        <authorList>
            <person name="Wiegand S."/>
            <person name="Jogler M."/>
            <person name="Boedeker C."/>
            <person name="Pinto D."/>
            <person name="Vollmers J."/>
            <person name="Rivas-Marin E."/>
            <person name="Kohn T."/>
            <person name="Peeters S.H."/>
            <person name="Heuer A."/>
            <person name="Rast P."/>
            <person name="Oberbeckmann S."/>
            <person name="Bunk B."/>
            <person name="Jeske O."/>
            <person name="Meyerdierks A."/>
            <person name="Storesund J.E."/>
            <person name="Kallscheuer N."/>
            <person name="Luecker S."/>
            <person name="Lage O.M."/>
            <person name="Pohl T."/>
            <person name="Merkel B.J."/>
            <person name="Hornburger P."/>
            <person name="Mueller R.-W."/>
            <person name="Bruemmer F."/>
            <person name="Labrenz M."/>
            <person name="Spormann A.M."/>
            <person name="Op den Camp H."/>
            <person name="Overmann J."/>
            <person name="Amann R."/>
            <person name="Jetten M.S.M."/>
            <person name="Mascher T."/>
            <person name="Medema M.H."/>
            <person name="Devos D.P."/>
            <person name="Kaster A.-K."/>
            <person name="Ovreas L."/>
            <person name="Rohde M."/>
            <person name="Galperin M.Y."/>
            <person name="Jogler C."/>
        </authorList>
    </citation>
    <scope>NUCLEOTIDE SEQUENCE [LARGE SCALE GENOMIC DNA]</scope>
    <source>
        <strain evidence="10 11">Pla163</strain>
    </source>
</reference>
<protein>
    <recommendedName>
        <fullName evidence="2 6">Histidine ammonia-lyase</fullName>
        <shortName evidence="6">Histidase</shortName>
        <ecNumber evidence="2 6">4.3.1.3</ecNumber>
    </recommendedName>
</protein>
<evidence type="ECO:0000256" key="9">
    <source>
        <dbReference type="RuleBase" id="RU004480"/>
    </source>
</evidence>
<dbReference type="RefSeq" id="WP_145189240.1">
    <property type="nucleotide sequence ID" value="NZ_CP036290.1"/>
</dbReference>
<evidence type="ECO:0000256" key="2">
    <source>
        <dbReference type="ARBA" id="ARBA00012994"/>
    </source>
</evidence>
<dbReference type="FunFam" id="1.10.275.10:FF:000005">
    <property type="entry name" value="Histidine ammonia-lyase"/>
    <property type="match status" value="1"/>
</dbReference>
<keyword evidence="11" id="KW-1185">Reference proteome</keyword>
<dbReference type="PANTHER" id="PTHR10362">
    <property type="entry name" value="HISTIDINE AMMONIA-LYASE"/>
    <property type="match status" value="1"/>
</dbReference>
<comment type="subcellular location">
    <subcellularLocation>
        <location evidence="6 9">Cytoplasm</location>
    </subcellularLocation>
</comment>
<dbReference type="GO" id="GO:0019557">
    <property type="term" value="P:L-histidine catabolic process to glutamate and formate"/>
    <property type="evidence" value="ECO:0007669"/>
    <property type="project" value="UniProtKB-UniPathway"/>
</dbReference>
<comment type="PTM">
    <text evidence="6">Contains an active site 4-methylidene-imidazol-5-one (MIO), which is formed autocatalytically by cyclization and dehydration of residues Ala-Ser-Gly.</text>
</comment>
<evidence type="ECO:0000256" key="3">
    <source>
        <dbReference type="ARBA" id="ARBA00022808"/>
    </source>
</evidence>
<dbReference type="InterPro" id="IPR022313">
    <property type="entry name" value="Phe/His_NH3-lyase_AS"/>
</dbReference>
<dbReference type="Pfam" id="PF00221">
    <property type="entry name" value="Lyase_aromatic"/>
    <property type="match status" value="1"/>
</dbReference>
<dbReference type="GO" id="GO:0004397">
    <property type="term" value="F:histidine ammonia-lyase activity"/>
    <property type="evidence" value="ECO:0007669"/>
    <property type="project" value="UniProtKB-UniRule"/>
</dbReference>
<keyword evidence="3 6" id="KW-0369">Histidine metabolism</keyword>
<dbReference type="InterPro" id="IPR024083">
    <property type="entry name" value="Fumarase/histidase_N"/>
</dbReference>
<dbReference type="GO" id="GO:0005737">
    <property type="term" value="C:cytoplasm"/>
    <property type="evidence" value="ECO:0007669"/>
    <property type="project" value="UniProtKB-SubCell"/>
</dbReference>
<dbReference type="InterPro" id="IPR001106">
    <property type="entry name" value="Aromatic_Lyase"/>
</dbReference>
<dbReference type="NCBIfam" id="NF006871">
    <property type="entry name" value="PRK09367.1"/>
    <property type="match status" value="1"/>
</dbReference>
<evidence type="ECO:0000256" key="8">
    <source>
        <dbReference type="RuleBase" id="RU004479"/>
    </source>
</evidence>
<proteinExistence type="inferred from homology"/>
<dbReference type="Proteomes" id="UP000319342">
    <property type="component" value="Chromosome"/>
</dbReference>
<keyword evidence="6" id="KW-0963">Cytoplasm</keyword>
<comment type="similarity">
    <text evidence="6 7">Belongs to the PAL/histidase family.</text>
</comment>
<evidence type="ECO:0000256" key="6">
    <source>
        <dbReference type="HAMAP-Rule" id="MF_00229"/>
    </source>
</evidence>
<dbReference type="InterPro" id="IPR008948">
    <property type="entry name" value="L-Aspartase-like"/>
</dbReference>
<evidence type="ECO:0000256" key="7">
    <source>
        <dbReference type="RuleBase" id="RU003954"/>
    </source>
</evidence>
<dbReference type="CDD" id="cd00332">
    <property type="entry name" value="PAL-HAL"/>
    <property type="match status" value="1"/>
</dbReference>
<dbReference type="UniPathway" id="UPA00379">
    <property type="reaction ID" value="UER00549"/>
</dbReference>
<dbReference type="FunFam" id="1.20.200.10:FF:000003">
    <property type="entry name" value="Histidine ammonia-lyase"/>
    <property type="match status" value="1"/>
</dbReference>
<evidence type="ECO:0000256" key="5">
    <source>
        <dbReference type="ARBA" id="ARBA00049269"/>
    </source>
</evidence>
<dbReference type="AlphaFoldDB" id="A0A518D2C5"/>
<dbReference type="EC" id="4.3.1.3" evidence="2 6"/>
<dbReference type="InterPro" id="IPR005921">
    <property type="entry name" value="HutH"/>
</dbReference>
<feature type="cross-link" description="5-imidazolinone (Ala-Gly)" evidence="6">
    <location>
        <begin position="145"/>
        <end position="147"/>
    </location>
</feature>
<dbReference type="PROSITE" id="PS00488">
    <property type="entry name" value="PAL_HISTIDASE"/>
    <property type="match status" value="1"/>
</dbReference>
<organism evidence="10 11">
    <name type="scientific">Rohdeia mirabilis</name>
    <dbReference type="NCBI Taxonomy" id="2528008"/>
    <lineage>
        <taxon>Bacteria</taxon>
        <taxon>Pseudomonadati</taxon>
        <taxon>Planctomycetota</taxon>
        <taxon>Planctomycetia</taxon>
        <taxon>Planctomycetia incertae sedis</taxon>
        <taxon>Rohdeia</taxon>
    </lineage>
</organism>
<dbReference type="GO" id="GO:0019556">
    <property type="term" value="P:L-histidine catabolic process to glutamate and formamide"/>
    <property type="evidence" value="ECO:0007669"/>
    <property type="project" value="UniProtKB-UniPathway"/>
</dbReference>
<dbReference type="Gene3D" id="1.10.275.10">
    <property type="entry name" value="Fumarase/aspartase (N-terminal domain)"/>
    <property type="match status" value="1"/>
</dbReference>
<accession>A0A518D2C5</accession>
<dbReference type="EMBL" id="CP036290">
    <property type="protein sequence ID" value="QDU85595.1"/>
    <property type="molecule type" value="Genomic_DNA"/>
</dbReference>
<dbReference type="Gene3D" id="1.20.200.10">
    <property type="entry name" value="Fumarase/aspartase (Central domain)"/>
    <property type="match status" value="1"/>
</dbReference>
<comment type="pathway">
    <text evidence="1 6 8">Amino-acid degradation; L-histidine degradation into L-glutamate; N-formimidoyl-L-glutamate from L-histidine: step 1/3.</text>
</comment>
<feature type="modified residue" description="2,3-didehydroalanine (Ser)" evidence="6">
    <location>
        <position position="146"/>
    </location>
</feature>
<evidence type="ECO:0000256" key="4">
    <source>
        <dbReference type="ARBA" id="ARBA00023239"/>
    </source>
</evidence>